<accession>A0ABD5YNH1</accession>
<dbReference type="EMBL" id="JBHTAX010000001">
    <property type="protein sequence ID" value="MFC7190447.1"/>
    <property type="molecule type" value="Genomic_DNA"/>
</dbReference>
<dbReference type="PANTHER" id="PTHR39323:SF1">
    <property type="entry name" value="BLR1149 PROTEIN"/>
    <property type="match status" value="1"/>
</dbReference>
<dbReference type="InterPro" id="IPR029052">
    <property type="entry name" value="Metallo-depent_PP-like"/>
</dbReference>
<comment type="caution">
    <text evidence="2">The sequence shown here is derived from an EMBL/GenBank/DDBJ whole genome shotgun (WGS) entry which is preliminary data.</text>
</comment>
<reference evidence="2 3" key="1">
    <citation type="journal article" date="2019" name="Int. J. Syst. Evol. Microbiol.">
        <title>The Global Catalogue of Microorganisms (GCM) 10K type strain sequencing project: providing services to taxonomists for standard genome sequencing and annotation.</title>
        <authorList>
            <consortium name="The Broad Institute Genomics Platform"/>
            <consortium name="The Broad Institute Genome Sequencing Center for Infectious Disease"/>
            <person name="Wu L."/>
            <person name="Ma J."/>
        </authorList>
    </citation>
    <scope>NUCLEOTIDE SEQUENCE [LARGE SCALE GENOMIC DNA]</scope>
    <source>
        <strain evidence="2 3">RDMS1</strain>
    </source>
</reference>
<evidence type="ECO:0000313" key="3">
    <source>
        <dbReference type="Proteomes" id="UP001596417"/>
    </source>
</evidence>
<name>A0ABD5YNH1_9EURY</name>
<keyword evidence="3" id="KW-1185">Reference proteome</keyword>
<evidence type="ECO:0000313" key="2">
    <source>
        <dbReference type="EMBL" id="MFC7190447.1"/>
    </source>
</evidence>
<dbReference type="PIRSF" id="PIRSF000887">
    <property type="entry name" value="Pesterase_MJ0037"/>
    <property type="match status" value="1"/>
</dbReference>
<dbReference type="RefSeq" id="WP_248907290.1">
    <property type="nucleotide sequence ID" value="NZ_CP109979.1"/>
</dbReference>
<proteinExistence type="predicted"/>
<protein>
    <submittedName>
        <fullName evidence="2">Metallophosphoesterase</fullName>
    </submittedName>
</protein>
<evidence type="ECO:0000259" key="1">
    <source>
        <dbReference type="Pfam" id="PF12850"/>
    </source>
</evidence>
<dbReference type="Proteomes" id="UP001596417">
    <property type="component" value="Unassembled WGS sequence"/>
</dbReference>
<dbReference type="Pfam" id="PF12850">
    <property type="entry name" value="Metallophos_2"/>
    <property type="match status" value="1"/>
</dbReference>
<dbReference type="InterPro" id="IPR024173">
    <property type="entry name" value="Pesterase_MJ0037-like"/>
</dbReference>
<dbReference type="PANTHER" id="PTHR39323">
    <property type="entry name" value="BLR1149 PROTEIN"/>
    <property type="match status" value="1"/>
</dbReference>
<gene>
    <name evidence="2" type="ORF">ACFQL7_11675</name>
</gene>
<dbReference type="SUPFAM" id="SSF56300">
    <property type="entry name" value="Metallo-dependent phosphatases"/>
    <property type="match status" value="1"/>
</dbReference>
<dbReference type="AlphaFoldDB" id="A0ABD5YNH1"/>
<dbReference type="Gene3D" id="3.60.21.10">
    <property type="match status" value="1"/>
</dbReference>
<organism evidence="2 3">
    <name type="scientific">Halocatena marina</name>
    <dbReference type="NCBI Taxonomy" id="2934937"/>
    <lineage>
        <taxon>Archaea</taxon>
        <taxon>Methanobacteriati</taxon>
        <taxon>Methanobacteriota</taxon>
        <taxon>Stenosarchaea group</taxon>
        <taxon>Halobacteria</taxon>
        <taxon>Halobacteriales</taxon>
        <taxon>Natronomonadaceae</taxon>
        <taxon>Halocatena</taxon>
    </lineage>
</organism>
<dbReference type="CDD" id="cd07391">
    <property type="entry name" value="MPP_PF1019"/>
    <property type="match status" value="1"/>
</dbReference>
<sequence length="247" mass="27011">MFEPVPDEPAALADLGSDRALVIADYHAGLEVALRREGVELPMRDTDRREALLTLLDRTDADHIVFLGDIATDIGASNREERAELQSLFAAITERVPVTIVKGNHDGAIEELTDDDEIRVTGTEGIRIGSVGFVHGHTWPSIDVLTADTVVMGHEHPMVRLIDEVGGSRTERVWLRGPLRSDPFEAYHETALEISGELVVCPAFNDLTGGTWTNLDQDFLSPFLPAGVESAQAYLLNGTRLGAYDEI</sequence>
<feature type="domain" description="Calcineurin-like phosphoesterase" evidence="1">
    <location>
        <begin position="21"/>
        <end position="158"/>
    </location>
</feature>
<dbReference type="InterPro" id="IPR024654">
    <property type="entry name" value="Calcineurin-like_PHP_lpxH"/>
</dbReference>
<dbReference type="GeneID" id="76200053"/>